<evidence type="ECO:0000313" key="5">
    <source>
        <dbReference type="Proteomes" id="UP001652625"/>
    </source>
</evidence>
<organism evidence="5 6">
    <name type="scientific">Hydra vulgaris</name>
    <name type="common">Hydra</name>
    <name type="synonym">Hydra attenuata</name>
    <dbReference type="NCBI Taxonomy" id="6087"/>
    <lineage>
        <taxon>Eukaryota</taxon>
        <taxon>Metazoa</taxon>
        <taxon>Cnidaria</taxon>
        <taxon>Hydrozoa</taxon>
        <taxon>Hydroidolina</taxon>
        <taxon>Anthoathecata</taxon>
        <taxon>Aplanulata</taxon>
        <taxon>Hydridae</taxon>
        <taxon>Hydra</taxon>
    </lineage>
</organism>
<keyword evidence="2" id="KW-0812">Transmembrane</keyword>
<name>A0ABM4CG24_HYDVU</name>
<keyword evidence="1" id="KW-0863">Zinc-finger</keyword>
<accession>A0ABM4CG24</accession>
<evidence type="ECO:0000313" key="6">
    <source>
        <dbReference type="RefSeq" id="XP_065660667.1"/>
    </source>
</evidence>
<keyword evidence="5" id="KW-1185">Reference proteome</keyword>
<dbReference type="InterPro" id="IPR017921">
    <property type="entry name" value="Znf_CTCHY"/>
</dbReference>
<evidence type="ECO:0000256" key="2">
    <source>
        <dbReference type="SAM" id="Phobius"/>
    </source>
</evidence>
<dbReference type="GeneID" id="136084512"/>
<keyword evidence="2" id="KW-0472">Membrane</keyword>
<keyword evidence="1" id="KW-0862">Zinc</keyword>
<keyword evidence="1" id="KW-0479">Metal-binding</keyword>
<protein>
    <submittedName>
        <fullName evidence="6">Uncharacterized protein LOC136084512</fullName>
    </submittedName>
</protein>
<feature type="transmembrane region" description="Helical" evidence="2">
    <location>
        <begin position="106"/>
        <end position="127"/>
    </location>
</feature>
<evidence type="ECO:0000256" key="1">
    <source>
        <dbReference type="PROSITE-ProRule" id="PRU00965"/>
    </source>
</evidence>
<feature type="domain" description="CTCHY-type" evidence="4">
    <location>
        <begin position="30"/>
        <end position="97"/>
    </location>
</feature>
<feature type="chain" id="PRO_5046096755" evidence="3">
    <location>
        <begin position="27"/>
        <end position="172"/>
    </location>
</feature>
<proteinExistence type="predicted"/>
<dbReference type="Proteomes" id="UP001652625">
    <property type="component" value="Chromosome 09"/>
</dbReference>
<sequence>MYSFNQMNFLLLFLSFIILYVQKTYSKPIIGKLTCGKDKDGSDIFKTVDGQLSCAVCLCGNLNEGISYQNCETCCCGYVSKTKINNLEHFEKKSEKDERELFETKIGLYTLMAFCCLFISLMLIYLYRKKRFRSSHLPVQSTEKDEFMNDDVKVTTNHETIENTDKQNMLPN</sequence>
<gene>
    <name evidence="6" type="primary">LOC136084512</name>
</gene>
<dbReference type="PROSITE" id="PS51270">
    <property type="entry name" value="ZF_CTCHY"/>
    <property type="match status" value="1"/>
</dbReference>
<dbReference type="RefSeq" id="XP_065660667.1">
    <property type="nucleotide sequence ID" value="XM_065804595.1"/>
</dbReference>
<reference evidence="6" key="1">
    <citation type="submission" date="2025-08" db="UniProtKB">
        <authorList>
            <consortium name="RefSeq"/>
        </authorList>
    </citation>
    <scope>IDENTIFICATION</scope>
</reference>
<evidence type="ECO:0000256" key="3">
    <source>
        <dbReference type="SAM" id="SignalP"/>
    </source>
</evidence>
<keyword evidence="3" id="KW-0732">Signal</keyword>
<feature type="signal peptide" evidence="3">
    <location>
        <begin position="1"/>
        <end position="26"/>
    </location>
</feature>
<keyword evidence="2" id="KW-1133">Transmembrane helix</keyword>
<evidence type="ECO:0000259" key="4">
    <source>
        <dbReference type="PROSITE" id="PS51270"/>
    </source>
</evidence>